<dbReference type="PANTHER" id="PTHR38590:SF1">
    <property type="entry name" value="BLL0828 PROTEIN"/>
    <property type="match status" value="1"/>
</dbReference>
<dbReference type="Pfam" id="PF04480">
    <property type="entry name" value="DUF559"/>
    <property type="match status" value="1"/>
</dbReference>
<dbReference type="RefSeq" id="WP_386835612.1">
    <property type="nucleotide sequence ID" value="NZ_JBHUNP010000001.1"/>
</dbReference>
<evidence type="ECO:0000313" key="3">
    <source>
        <dbReference type="Proteomes" id="UP001597521"/>
    </source>
</evidence>
<protein>
    <submittedName>
        <fullName evidence="2">Endonuclease domain-containing protein</fullName>
    </submittedName>
</protein>
<feature type="domain" description="DUF559" evidence="1">
    <location>
        <begin position="3"/>
        <end position="103"/>
    </location>
</feature>
<dbReference type="SUPFAM" id="SSF52980">
    <property type="entry name" value="Restriction endonuclease-like"/>
    <property type="match status" value="1"/>
</dbReference>
<dbReference type="InterPro" id="IPR011335">
    <property type="entry name" value="Restrct_endonuc-II-like"/>
</dbReference>
<sequence>MLRARTLRTELTEAENRLWYHLRNRRLAGYKFVRQLPISGYYADFACRDAMLVIEADGGQHTPGRDHFRDEAIRSAGYTILRFWNNDILSDTHIVLATILDTLRSFVPSPLRGEGQGEGSSHLHKACE</sequence>
<dbReference type="GO" id="GO:0004519">
    <property type="term" value="F:endonuclease activity"/>
    <property type="evidence" value="ECO:0007669"/>
    <property type="project" value="UniProtKB-KW"/>
</dbReference>
<evidence type="ECO:0000259" key="1">
    <source>
        <dbReference type="Pfam" id="PF04480"/>
    </source>
</evidence>
<name>A0ABW5QK42_9HYPH</name>
<keyword evidence="2" id="KW-0540">Nuclease</keyword>
<dbReference type="InterPro" id="IPR047216">
    <property type="entry name" value="Endonuclease_DUF559_bact"/>
</dbReference>
<reference evidence="3" key="1">
    <citation type="journal article" date="2019" name="Int. J. Syst. Evol. Microbiol.">
        <title>The Global Catalogue of Microorganisms (GCM) 10K type strain sequencing project: providing services to taxonomists for standard genome sequencing and annotation.</title>
        <authorList>
            <consortium name="The Broad Institute Genomics Platform"/>
            <consortium name="The Broad Institute Genome Sequencing Center for Infectious Disease"/>
            <person name="Wu L."/>
            <person name="Ma J."/>
        </authorList>
    </citation>
    <scope>NUCLEOTIDE SEQUENCE [LARGE SCALE GENOMIC DNA]</scope>
    <source>
        <strain evidence="3">CCM 7427</strain>
    </source>
</reference>
<dbReference type="Gene3D" id="3.40.960.10">
    <property type="entry name" value="VSR Endonuclease"/>
    <property type="match status" value="1"/>
</dbReference>
<keyword evidence="3" id="KW-1185">Reference proteome</keyword>
<proteinExistence type="predicted"/>
<evidence type="ECO:0000313" key="2">
    <source>
        <dbReference type="EMBL" id="MFD2647892.1"/>
    </source>
</evidence>
<gene>
    <name evidence="2" type="ORF">ACFSX5_08820</name>
</gene>
<accession>A0ABW5QK42</accession>
<organism evidence="2 3">
    <name type="scientific">Devosia albogilva</name>
    <dbReference type="NCBI Taxonomy" id="429726"/>
    <lineage>
        <taxon>Bacteria</taxon>
        <taxon>Pseudomonadati</taxon>
        <taxon>Pseudomonadota</taxon>
        <taxon>Alphaproteobacteria</taxon>
        <taxon>Hyphomicrobiales</taxon>
        <taxon>Devosiaceae</taxon>
        <taxon>Devosia</taxon>
    </lineage>
</organism>
<comment type="caution">
    <text evidence="2">The sequence shown here is derived from an EMBL/GenBank/DDBJ whole genome shotgun (WGS) entry which is preliminary data.</text>
</comment>
<keyword evidence="2" id="KW-0378">Hydrolase</keyword>
<dbReference type="PANTHER" id="PTHR38590">
    <property type="entry name" value="BLL0828 PROTEIN"/>
    <property type="match status" value="1"/>
</dbReference>
<dbReference type="CDD" id="cd01038">
    <property type="entry name" value="Endonuclease_DUF559"/>
    <property type="match status" value="1"/>
</dbReference>
<dbReference type="InterPro" id="IPR007569">
    <property type="entry name" value="DUF559"/>
</dbReference>
<dbReference type="Proteomes" id="UP001597521">
    <property type="component" value="Unassembled WGS sequence"/>
</dbReference>
<dbReference type="EMBL" id="JBHUNP010000001">
    <property type="protein sequence ID" value="MFD2647892.1"/>
    <property type="molecule type" value="Genomic_DNA"/>
</dbReference>
<keyword evidence="2" id="KW-0255">Endonuclease</keyword>